<dbReference type="PaxDb" id="3847-GLYMA09G29445.1"/>
<dbReference type="GO" id="GO:0006952">
    <property type="term" value="P:defense response"/>
    <property type="evidence" value="ECO:0007669"/>
    <property type="project" value="InterPro"/>
</dbReference>
<evidence type="ECO:0000259" key="1">
    <source>
        <dbReference type="PROSITE" id="PS50104"/>
    </source>
</evidence>
<dbReference type="PANTHER" id="PTHR11017:SF431">
    <property type="entry name" value="ADP-RIBOSYL CYCLASE_CYCLIC ADP-RIBOSE HYDROLASE"/>
    <property type="match status" value="1"/>
</dbReference>
<dbReference type="Pfam" id="PF01582">
    <property type="entry name" value="TIR"/>
    <property type="match status" value="1"/>
</dbReference>
<dbReference type="Gene3D" id="3.40.50.300">
    <property type="entry name" value="P-loop containing nucleotide triphosphate hydrolases"/>
    <property type="match status" value="1"/>
</dbReference>
<reference evidence="2 3" key="1">
    <citation type="journal article" date="2010" name="Nature">
        <title>Genome sequence of the palaeopolyploid soybean.</title>
        <authorList>
            <person name="Schmutz J."/>
            <person name="Cannon S.B."/>
            <person name="Schlueter J."/>
            <person name="Ma J."/>
            <person name="Mitros T."/>
            <person name="Nelson W."/>
            <person name="Hyten D.L."/>
            <person name="Song Q."/>
            <person name="Thelen J.J."/>
            <person name="Cheng J."/>
            <person name="Xu D."/>
            <person name="Hellsten U."/>
            <person name="May G.D."/>
            <person name="Yu Y."/>
            <person name="Sakurai T."/>
            <person name="Umezawa T."/>
            <person name="Bhattacharyya M.K."/>
            <person name="Sandhu D."/>
            <person name="Valliyodan B."/>
            <person name="Lindquist E."/>
            <person name="Peto M."/>
            <person name="Grant D."/>
            <person name="Shu S."/>
            <person name="Goodstein D."/>
            <person name="Barry K."/>
            <person name="Futrell-Griggs M."/>
            <person name="Abernathy B."/>
            <person name="Du J."/>
            <person name="Tian Z."/>
            <person name="Zhu L."/>
            <person name="Gill N."/>
            <person name="Joshi T."/>
            <person name="Libault M."/>
            <person name="Sethuraman A."/>
            <person name="Zhang X.-C."/>
            <person name="Shinozaki K."/>
            <person name="Nguyen H.T."/>
            <person name="Wing R.A."/>
            <person name="Cregan P."/>
            <person name="Specht J."/>
            <person name="Grimwood J."/>
            <person name="Rokhsar D."/>
            <person name="Stacey G."/>
            <person name="Shoemaker R.C."/>
            <person name="Jackson S.A."/>
        </authorList>
    </citation>
    <scope>NUCLEOTIDE SEQUENCE</scope>
    <source>
        <strain evidence="3">cv. Williams 82</strain>
        <tissue evidence="2">Callus</tissue>
    </source>
</reference>
<dbReference type="InterPro" id="IPR044974">
    <property type="entry name" value="Disease_R_plants"/>
</dbReference>
<sequence>MALLSSSSSFNNYDVFINFRGSDTRHGFTGHLHKALHDSGIHAFIDDHDLMRGEEITPALKEAIEKSNVAITMLSEDYASSSFCLYELDYILECRRKRKDLLVLPVFYKVSPSHVEHQTGCYGEALAKLNEKFQPKMDDCCIKTGYEHKFIGEIVERVFSEINHKARIHVADCPVRLGSQVLKIRKLLDVGCDDVAHMIGIHGMGGVGKSTLARQVYNLITGKFEGSCFLQNVREESSKHGLKQLQSILLSQILGKKEINLASEKQGTSMIQNRLKQKKVLLILNDVDEHKQLQAIVGRPDWFAFKKNQVDPSYKEVSNHISPGKRRRIWSPKDIIQVLKDNSVSQAREWELVKFEMICVDFPMSGNEERMELDENTLEMKNLKILNIKNGNFSQRPNFPESVKVLEWQRRKFMNLTVFNFDMCKCLTQIPNLSGLSNLKEPSFEYYENLITVTSQLIF</sequence>
<dbReference type="PROSITE" id="PS50104">
    <property type="entry name" value="TIR"/>
    <property type="match status" value="1"/>
</dbReference>
<dbReference type="GO" id="GO:0007165">
    <property type="term" value="P:signal transduction"/>
    <property type="evidence" value="ECO:0007669"/>
    <property type="project" value="InterPro"/>
</dbReference>
<keyword evidence="4" id="KW-1185">Reference proteome</keyword>
<dbReference type="SUPFAM" id="SSF52200">
    <property type="entry name" value="Toll/Interleukin receptor TIR domain"/>
    <property type="match status" value="1"/>
</dbReference>
<reference evidence="3" key="2">
    <citation type="submission" date="2018-02" db="UniProtKB">
        <authorList>
            <consortium name="EnsemblPlants"/>
        </authorList>
    </citation>
    <scope>IDENTIFICATION</scope>
    <source>
        <strain evidence="3">Williams 82</strain>
    </source>
</reference>
<dbReference type="InterPro" id="IPR035897">
    <property type="entry name" value="Toll_tir_struct_dom_sf"/>
</dbReference>
<dbReference type="EnsemblPlants" id="KRH38889">
    <property type="protein sequence ID" value="KRH38889"/>
    <property type="gene ID" value="GLYMA_09G164800"/>
</dbReference>
<gene>
    <name evidence="2" type="ORF">GLYMA_09G164800</name>
</gene>
<dbReference type="PANTHER" id="PTHR11017">
    <property type="entry name" value="LEUCINE-RICH REPEAT-CONTAINING PROTEIN"/>
    <property type="match status" value="1"/>
</dbReference>
<dbReference type="InterPro" id="IPR000157">
    <property type="entry name" value="TIR_dom"/>
</dbReference>
<dbReference type="AlphaFoldDB" id="A0A0R0IFK2"/>
<dbReference type="Gene3D" id="3.40.50.10140">
    <property type="entry name" value="Toll/interleukin-1 receptor homology (TIR) domain"/>
    <property type="match status" value="1"/>
</dbReference>
<protein>
    <recommendedName>
        <fullName evidence="1">TIR domain-containing protein</fullName>
    </recommendedName>
</protein>
<dbReference type="InterPro" id="IPR002182">
    <property type="entry name" value="NB-ARC"/>
</dbReference>
<name>A0A0R0IFK2_SOYBN</name>
<dbReference type="Pfam" id="PF00931">
    <property type="entry name" value="NB-ARC"/>
    <property type="match status" value="1"/>
</dbReference>
<dbReference type="SUPFAM" id="SSF52540">
    <property type="entry name" value="P-loop containing nucleoside triphosphate hydrolases"/>
    <property type="match status" value="1"/>
</dbReference>
<dbReference type="InterPro" id="IPR027417">
    <property type="entry name" value="P-loop_NTPase"/>
</dbReference>
<dbReference type="SMR" id="A0A0R0IFK2"/>
<proteinExistence type="predicted"/>
<dbReference type="Gramene" id="KRH38889">
    <property type="protein sequence ID" value="KRH38889"/>
    <property type="gene ID" value="GLYMA_09G164800"/>
</dbReference>
<dbReference type="InParanoid" id="A0A0R0IFK2"/>
<evidence type="ECO:0000313" key="2">
    <source>
        <dbReference type="EMBL" id="KRH38889.1"/>
    </source>
</evidence>
<dbReference type="PRINTS" id="PR00364">
    <property type="entry name" value="DISEASERSIST"/>
</dbReference>
<evidence type="ECO:0000313" key="3">
    <source>
        <dbReference type="EnsemblPlants" id="KRH38889"/>
    </source>
</evidence>
<organism evidence="2">
    <name type="scientific">Glycine max</name>
    <name type="common">Soybean</name>
    <name type="synonym">Glycine hispida</name>
    <dbReference type="NCBI Taxonomy" id="3847"/>
    <lineage>
        <taxon>Eukaryota</taxon>
        <taxon>Viridiplantae</taxon>
        <taxon>Streptophyta</taxon>
        <taxon>Embryophyta</taxon>
        <taxon>Tracheophyta</taxon>
        <taxon>Spermatophyta</taxon>
        <taxon>Magnoliopsida</taxon>
        <taxon>eudicotyledons</taxon>
        <taxon>Gunneridae</taxon>
        <taxon>Pentapetalae</taxon>
        <taxon>rosids</taxon>
        <taxon>fabids</taxon>
        <taxon>Fabales</taxon>
        <taxon>Fabaceae</taxon>
        <taxon>Papilionoideae</taxon>
        <taxon>50 kb inversion clade</taxon>
        <taxon>NPAAA clade</taxon>
        <taxon>indigoferoid/millettioid clade</taxon>
        <taxon>Phaseoleae</taxon>
        <taxon>Glycine</taxon>
        <taxon>Glycine subgen. Soja</taxon>
    </lineage>
</organism>
<evidence type="ECO:0000313" key="4">
    <source>
        <dbReference type="Proteomes" id="UP000008827"/>
    </source>
</evidence>
<reference evidence="2" key="3">
    <citation type="submission" date="2018-07" db="EMBL/GenBank/DDBJ databases">
        <title>WGS assembly of Glycine max.</title>
        <authorList>
            <person name="Schmutz J."/>
            <person name="Cannon S."/>
            <person name="Schlueter J."/>
            <person name="Ma J."/>
            <person name="Mitros T."/>
            <person name="Nelson W."/>
            <person name="Hyten D."/>
            <person name="Song Q."/>
            <person name="Thelen J."/>
            <person name="Cheng J."/>
            <person name="Xu D."/>
            <person name="Hellsten U."/>
            <person name="May G."/>
            <person name="Yu Y."/>
            <person name="Sakurai T."/>
            <person name="Umezawa T."/>
            <person name="Bhattacharyya M."/>
            <person name="Sandhu D."/>
            <person name="Valliyodan B."/>
            <person name="Lindquist E."/>
            <person name="Peto M."/>
            <person name="Grant D."/>
            <person name="Shu S."/>
            <person name="Goodstein D."/>
            <person name="Barry K."/>
            <person name="Futrell-Griggs M."/>
            <person name="Abernathy B."/>
            <person name="Du J."/>
            <person name="Tian Z."/>
            <person name="Zhu L."/>
            <person name="Gill N."/>
            <person name="Joshi T."/>
            <person name="Libault M."/>
            <person name="Sethuraman A."/>
            <person name="Zhang X."/>
            <person name="Shinozaki K."/>
            <person name="Nguyen H."/>
            <person name="Wing R."/>
            <person name="Cregan P."/>
            <person name="Specht J."/>
            <person name="Grimwood J."/>
            <person name="Rokhsar D."/>
            <person name="Stacey G."/>
            <person name="Shoemaker R."/>
            <person name="Jackson S."/>
        </authorList>
    </citation>
    <scope>NUCLEOTIDE SEQUENCE</scope>
    <source>
        <tissue evidence="2">Callus</tissue>
    </source>
</reference>
<accession>A0A0R0IFK2</accession>
<dbReference type="SMART" id="SM00255">
    <property type="entry name" value="TIR"/>
    <property type="match status" value="1"/>
</dbReference>
<feature type="domain" description="TIR" evidence="1">
    <location>
        <begin position="11"/>
        <end position="162"/>
    </location>
</feature>
<dbReference type="Proteomes" id="UP000008827">
    <property type="component" value="Chromosome 9"/>
</dbReference>
<dbReference type="EMBL" id="CM000842">
    <property type="protein sequence ID" value="KRH38889.1"/>
    <property type="molecule type" value="Genomic_DNA"/>
</dbReference>
<dbReference type="GO" id="GO:0043531">
    <property type="term" value="F:ADP binding"/>
    <property type="evidence" value="ECO:0007669"/>
    <property type="project" value="InterPro"/>
</dbReference>
<dbReference type="OMA" id="RFELEAC"/>